<evidence type="ECO:0000256" key="3">
    <source>
        <dbReference type="ARBA" id="ARBA00022692"/>
    </source>
</evidence>
<protein>
    <recommendedName>
        <fullName evidence="8">Peptidase S54 rhomboid domain-containing protein</fullName>
    </recommendedName>
</protein>
<dbReference type="Gene3D" id="1.20.1540.10">
    <property type="entry name" value="Rhomboid-like"/>
    <property type="match status" value="1"/>
</dbReference>
<dbReference type="GO" id="GO:0004252">
    <property type="term" value="F:serine-type endopeptidase activity"/>
    <property type="evidence" value="ECO:0007669"/>
    <property type="project" value="InterPro"/>
</dbReference>
<evidence type="ECO:0000256" key="5">
    <source>
        <dbReference type="ARBA" id="ARBA00022989"/>
    </source>
</evidence>
<organism evidence="9 10">
    <name type="scientific">candidate division WOR-3 bacterium</name>
    <dbReference type="NCBI Taxonomy" id="2052148"/>
    <lineage>
        <taxon>Bacteria</taxon>
        <taxon>Bacteria division WOR-3</taxon>
    </lineage>
</organism>
<dbReference type="Proteomes" id="UP000264062">
    <property type="component" value="Unassembled WGS sequence"/>
</dbReference>
<dbReference type="AlphaFoldDB" id="A0A350HAK6"/>
<dbReference type="EMBL" id="DMZY01000155">
    <property type="protein sequence ID" value="HAV92572.1"/>
    <property type="molecule type" value="Genomic_DNA"/>
</dbReference>
<dbReference type="GO" id="GO:0016020">
    <property type="term" value="C:membrane"/>
    <property type="evidence" value="ECO:0007669"/>
    <property type="project" value="UniProtKB-SubCell"/>
</dbReference>
<dbReference type="SUPFAM" id="SSF144091">
    <property type="entry name" value="Rhomboid-like"/>
    <property type="match status" value="1"/>
</dbReference>
<keyword evidence="4" id="KW-0378">Hydrolase</keyword>
<feature type="transmembrane region" description="Helical" evidence="7">
    <location>
        <begin position="182"/>
        <end position="203"/>
    </location>
</feature>
<keyword evidence="3 7" id="KW-0812">Transmembrane</keyword>
<evidence type="ECO:0000259" key="8">
    <source>
        <dbReference type="Pfam" id="PF01694"/>
    </source>
</evidence>
<evidence type="ECO:0000313" key="9">
    <source>
        <dbReference type="EMBL" id="HAV92572.1"/>
    </source>
</evidence>
<name>A0A350HAK6_UNCW3</name>
<reference evidence="9 10" key="1">
    <citation type="journal article" date="2018" name="Nat. Biotechnol.">
        <title>A standardized bacterial taxonomy based on genome phylogeny substantially revises the tree of life.</title>
        <authorList>
            <person name="Parks D.H."/>
            <person name="Chuvochina M."/>
            <person name="Waite D.W."/>
            <person name="Rinke C."/>
            <person name="Skarshewski A."/>
            <person name="Chaumeil P.A."/>
            <person name="Hugenholtz P."/>
        </authorList>
    </citation>
    <scope>NUCLEOTIDE SEQUENCE [LARGE SCALE GENOMIC DNA]</scope>
    <source>
        <strain evidence="9">UBA9956</strain>
    </source>
</reference>
<proteinExistence type="inferred from homology"/>
<dbReference type="PANTHER" id="PTHR43731">
    <property type="entry name" value="RHOMBOID PROTEASE"/>
    <property type="match status" value="1"/>
</dbReference>
<gene>
    <name evidence="9" type="ORF">DCW38_05255</name>
</gene>
<comment type="subcellular location">
    <subcellularLocation>
        <location evidence="1">Membrane</location>
        <topology evidence="1">Multi-pass membrane protein</topology>
    </subcellularLocation>
</comment>
<feature type="transmembrane region" description="Helical" evidence="7">
    <location>
        <begin position="12"/>
        <end position="32"/>
    </location>
</feature>
<feature type="transmembrane region" description="Helical" evidence="7">
    <location>
        <begin position="158"/>
        <end position="176"/>
    </location>
</feature>
<sequence length="465" mass="52970">MILPIGNTGSIRRLPFISLSLILLNAVIFFAMQPSVIRDNDAVYQSYYEYLNLVAMNMEMRGMDSFDSELLAEEMKNPTISEGDSLYYDILSAKESFEEANKNHPFSRYGVSKNNLSIKTLFTSMFVHADIIHLVGNLWFLFLLGFNIEDIYGRMNYLIFYILSGIISSFIFIASVTEDPQLSLIGASGAIAGVMGAFLVKLYKTKIKFFYWLFPIKPLYGTFFIYAGLSLPIWFLQQIFESASNSTSNVAFMAHIGGFLFGAIVAMILSATKIEERFISPKVNEASNLLKMNKEEEDGVEAYLDNDFERAKKLLLSNFEKRRTYSAFVPLFVSLKKLNDNAIAQRVMNIYIEELNKSKDSSKINEIYEDIKNAGIFDSVNSTAKLVFAKRLKDSGNIDAAREIFKSVAEREKYTILGYKTMMTAFDENIIFEGIDDMASDYINHEGENLDDIKQNLIRRKNEQK</sequence>
<evidence type="ECO:0000256" key="1">
    <source>
        <dbReference type="ARBA" id="ARBA00004141"/>
    </source>
</evidence>
<evidence type="ECO:0000256" key="4">
    <source>
        <dbReference type="ARBA" id="ARBA00022801"/>
    </source>
</evidence>
<dbReference type="Pfam" id="PF01694">
    <property type="entry name" value="Rhomboid"/>
    <property type="match status" value="1"/>
</dbReference>
<dbReference type="InterPro" id="IPR035952">
    <property type="entry name" value="Rhomboid-like_sf"/>
</dbReference>
<dbReference type="InterPro" id="IPR022764">
    <property type="entry name" value="Peptidase_S54_rhomboid_dom"/>
</dbReference>
<feature type="transmembrane region" description="Helical" evidence="7">
    <location>
        <begin position="252"/>
        <end position="272"/>
    </location>
</feature>
<feature type="transmembrane region" description="Helical" evidence="7">
    <location>
        <begin position="223"/>
        <end position="240"/>
    </location>
</feature>
<keyword evidence="5 7" id="KW-1133">Transmembrane helix</keyword>
<feature type="domain" description="Peptidase S54 rhomboid" evidence="8">
    <location>
        <begin position="120"/>
        <end position="270"/>
    </location>
</feature>
<evidence type="ECO:0000256" key="2">
    <source>
        <dbReference type="ARBA" id="ARBA00009045"/>
    </source>
</evidence>
<dbReference type="PANTHER" id="PTHR43731:SF14">
    <property type="entry name" value="PRESENILIN-ASSOCIATED RHOMBOID-LIKE PROTEIN, MITOCHONDRIAL"/>
    <property type="match status" value="1"/>
</dbReference>
<feature type="transmembrane region" description="Helical" evidence="7">
    <location>
        <begin position="125"/>
        <end position="146"/>
    </location>
</feature>
<keyword evidence="6 7" id="KW-0472">Membrane</keyword>
<comment type="similarity">
    <text evidence="2">Belongs to the peptidase S54 family.</text>
</comment>
<evidence type="ECO:0000256" key="6">
    <source>
        <dbReference type="ARBA" id="ARBA00023136"/>
    </source>
</evidence>
<evidence type="ECO:0000256" key="7">
    <source>
        <dbReference type="SAM" id="Phobius"/>
    </source>
</evidence>
<dbReference type="InterPro" id="IPR050925">
    <property type="entry name" value="Rhomboid_protease_S54"/>
</dbReference>
<accession>A0A350HAK6</accession>
<evidence type="ECO:0000313" key="10">
    <source>
        <dbReference type="Proteomes" id="UP000264062"/>
    </source>
</evidence>
<comment type="caution">
    <text evidence="9">The sequence shown here is derived from an EMBL/GenBank/DDBJ whole genome shotgun (WGS) entry which is preliminary data.</text>
</comment>